<dbReference type="EMBL" id="ASHM01103846">
    <property type="protein sequence ID" value="PNX68010.1"/>
    <property type="molecule type" value="Genomic_DNA"/>
</dbReference>
<keyword evidence="1" id="KW-1133">Transmembrane helix</keyword>
<evidence type="ECO:0000256" key="1">
    <source>
        <dbReference type="SAM" id="Phobius"/>
    </source>
</evidence>
<keyword evidence="1" id="KW-0812">Transmembrane</keyword>
<dbReference type="EMBL" id="ASHM01115664">
    <property type="protein sequence ID" value="PNX70733.1"/>
    <property type="molecule type" value="Genomic_DNA"/>
</dbReference>
<dbReference type="Proteomes" id="UP000236291">
    <property type="component" value="Unassembled WGS sequence"/>
</dbReference>
<evidence type="ECO:0000313" key="3">
    <source>
        <dbReference type="EMBL" id="PNX68010.1"/>
    </source>
</evidence>
<sequence>RVVVAIGLSMLAIGAMSNNRADGSCGFSHHHFLSIGGISCFVHGLFCVIYYISATASMDQ</sequence>
<organism evidence="4 5">
    <name type="scientific">Trifolium pratense</name>
    <name type="common">Red clover</name>
    <dbReference type="NCBI Taxonomy" id="57577"/>
    <lineage>
        <taxon>Eukaryota</taxon>
        <taxon>Viridiplantae</taxon>
        <taxon>Streptophyta</taxon>
        <taxon>Embryophyta</taxon>
        <taxon>Tracheophyta</taxon>
        <taxon>Spermatophyta</taxon>
        <taxon>Magnoliopsida</taxon>
        <taxon>eudicotyledons</taxon>
        <taxon>Gunneridae</taxon>
        <taxon>Pentapetalae</taxon>
        <taxon>rosids</taxon>
        <taxon>fabids</taxon>
        <taxon>Fabales</taxon>
        <taxon>Fabaceae</taxon>
        <taxon>Papilionoideae</taxon>
        <taxon>50 kb inversion clade</taxon>
        <taxon>NPAAA clade</taxon>
        <taxon>Hologalegina</taxon>
        <taxon>IRL clade</taxon>
        <taxon>Trifolieae</taxon>
        <taxon>Trifolium</taxon>
    </lineage>
</organism>
<name>A0A2K3KWR9_TRIPR</name>
<proteinExistence type="predicted"/>
<reference evidence="4 5" key="2">
    <citation type="journal article" date="2017" name="Front. Plant Sci.">
        <title>Gene Classification and Mining of Molecular Markers Useful in Red Clover (Trifolium pratense) Breeding.</title>
        <authorList>
            <person name="Istvanek J."/>
            <person name="Dluhosova J."/>
            <person name="Dluhos P."/>
            <person name="Patkova L."/>
            <person name="Nedelnik J."/>
            <person name="Repkova J."/>
        </authorList>
    </citation>
    <scope>NUCLEOTIDE SEQUENCE [LARGE SCALE GENOMIC DNA]</scope>
    <source>
        <strain evidence="5">cv. Tatra</strain>
        <tissue evidence="4">Young leaves</tissue>
    </source>
</reference>
<gene>
    <name evidence="3" type="ORF">L195_g055935</name>
    <name evidence="4" type="ORF">L195_g057689</name>
    <name evidence="2" type="ORF">L195_g061417</name>
</gene>
<keyword evidence="1" id="KW-0472">Membrane</keyword>
<comment type="caution">
    <text evidence="4">The sequence shown here is derived from an EMBL/GenBank/DDBJ whole genome shotgun (WGS) entry which is preliminary data.</text>
</comment>
<feature type="transmembrane region" description="Helical" evidence="1">
    <location>
        <begin position="31"/>
        <end position="52"/>
    </location>
</feature>
<evidence type="ECO:0000313" key="2">
    <source>
        <dbReference type="EMBL" id="PNX63026.1"/>
    </source>
</evidence>
<dbReference type="AlphaFoldDB" id="A0A2K3KWR9"/>
<evidence type="ECO:0000313" key="5">
    <source>
        <dbReference type="Proteomes" id="UP000236291"/>
    </source>
</evidence>
<reference evidence="4 5" key="1">
    <citation type="journal article" date="2014" name="Am. J. Bot.">
        <title>Genome assembly and annotation for red clover (Trifolium pratense; Fabaceae).</title>
        <authorList>
            <person name="Istvanek J."/>
            <person name="Jaros M."/>
            <person name="Krenek A."/>
            <person name="Repkova J."/>
        </authorList>
    </citation>
    <scope>NUCLEOTIDE SEQUENCE [LARGE SCALE GENOMIC DNA]</scope>
    <source>
        <strain evidence="5">cv. Tatra</strain>
        <tissue evidence="4">Young leaves</tissue>
    </source>
</reference>
<accession>A0A2K3KWR9</accession>
<feature type="non-terminal residue" evidence="4">
    <location>
        <position position="1"/>
    </location>
</feature>
<dbReference type="Pfam" id="PF06749">
    <property type="entry name" value="DUF1218"/>
    <property type="match status" value="1"/>
</dbReference>
<dbReference type="InterPro" id="IPR009606">
    <property type="entry name" value="DEAL/Modifying_wall_lignin1/2"/>
</dbReference>
<dbReference type="STRING" id="57577.A0A2K3KWR9"/>
<protein>
    <submittedName>
        <fullName evidence="4">Uncharacterized protein</fullName>
    </submittedName>
</protein>
<dbReference type="EMBL" id="ASHM01151908">
    <property type="protein sequence ID" value="PNX63026.1"/>
    <property type="molecule type" value="Genomic_DNA"/>
</dbReference>
<evidence type="ECO:0000313" key="4">
    <source>
        <dbReference type="EMBL" id="PNX70733.1"/>
    </source>
</evidence>